<dbReference type="Proteomes" id="UP001632038">
    <property type="component" value="Unassembled WGS sequence"/>
</dbReference>
<gene>
    <name evidence="4" type="ORF">CASFOL_041541</name>
</gene>
<dbReference type="Gene3D" id="3.80.10.10">
    <property type="entry name" value="Ribonuclease Inhibitor"/>
    <property type="match status" value="1"/>
</dbReference>
<proteinExistence type="predicted"/>
<dbReference type="InterPro" id="IPR011333">
    <property type="entry name" value="SKP1/BTB/POZ_sf"/>
</dbReference>
<evidence type="ECO:0000256" key="1">
    <source>
        <dbReference type="ARBA" id="ARBA00004906"/>
    </source>
</evidence>
<dbReference type="InterPro" id="IPR036296">
    <property type="entry name" value="SKP1-like_dim_sf"/>
</dbReference>
<dbReference type="InterPro" id="IPR016072">
    <property type="entry name" value="Skp1_comp_dimer"/>
</dbReference>
<feature type="domain" description="SKP1 component dimerisation" evidence="3">
    <location>
        <begin position="283"/>
        <end position="309"/>
    </location>
</feature>
<comment type="pathway">
    <text evidence="1">Protein modification; protein ubiquitination.</text>
</comment>
<evidence type="ECO:0000313" key="4">
    <source>
        <dbReference type="EMBL" id="KAL3614455.1"/>
    </source>
</evidence>
<keyword evidence="2" id="KW-0472">Membrane</keyword>
<dbReference type="Pfam" id="PF01466">
    <property type="entry name" value="Skp1"/>
    <property type="match status" value="1"/>
</dbReference>
<dbReference type="PANTHER" id="PTHR11165">
    <property type="entry name" value="SKP1"/>
    <property type="match status" value="1"/>
</dbReference>
<keyword evidence="2" id="KW-1133">Transmembrane helix</keyword>
<accession>A0ABD3BC86</accession>
<dbReference type="SUPFAM" id="SSF81382">
    <property type="entry name" value="Skp1 dimerisation domain-like"/>
    <property type="match status" value="1"/>
</dbReference>
<name>A0ABD3BC86_9LAMI</name>
<comment type="caution">
    <text evidence="4">The sequence shown here is derived from an EMBL/GenBank/DDBJ whole genome shotgun (WGS) entry which is preliminary data.</text>
</comment>
<dbReference type="InterPro" id="IPR016897">
    <property type="entry name" value="SKP1"/>
</dbReference>
<dbReference type="InterPro" id="IPR032675">
    <property type="entry name" value="LRR_dom_sf"/>
</dbReference>
<evidence type="ECO:0000259" key="3">
    <source>
        <dbReference type="Pfam" id="PF01466"/>
    </source>
</evidence>
<keyword evidence="5" id="KW-1185">Reference proteome</keyword>
<sequence length="357" mass="40075">MRASIIHTFQSQSKTLETLKIFLICKLCPVFIIRTFRLLGLPLPRFELQSSVALSPVSRGTTPGLDMLITLRHFHFGNNQLIEDNQLTGIIPSSLTLVLTLEIVRLDMNNLNGSLPIKIQQARLCKRVVFPSGQDHFNQTGLSQIGFMLSNQTFKPSPEFRAFYFIVDQYAYFAGAIKDSKGSSNTIVIIGAAAGGFILFLLLLVAGVYAIRQKKRAETATKKSDPFGVNMGQECKHWCSSDDKPSSTPVSGNELKAFDADFVKVDQSTLFDLILAAFYLNIKSLLDLTTHAVADMIQGKTPEEVRKLYAAELKNNRATYTFSFDQMLYDKGNTDVYLRWWEQVEEVEESKKFGIDV</sequence>
<feature type="transmembrane region" description="Helical" evidence="2">
    <location>
        <begin position="187"/>
        <end position="211"/>
    </location>
</feature>
<dbReference type="Gene3D" id="3.30.710.10">
    <property type="entry name" value="Potassium Channel Kv1.1, Chain A"/>
    <property type="match status" value="1"/>
</dbReference>
<evidence type="ECO:0000256" key="2">
    <source>
        <dbReference type="SAM" id="Phobius"/>
    </source>
</evidence>
<protein>
    <recommendedName>
        <fullName evidence="3">SKP1 component dimerisation domain-containing protein</fullName>
    </recommendedName>
</protein>
<dbReference type="AlphaFoldDB" id="A0ABD3BC86"/>
<organism evidence="4 5">
    <name type="scientific">Castilleja foliolosa</name>
    <dbReference type="NCBI Taxonomy" id="1961234"/>
    <lineage>
        <taxon>Eukaryota</taxon>
        <taxon>Viridiplantae</taxon>
        <taxon>Streptophyta</taxon>
        <taxon>Embryophyta</taxon>
        <taxon>Tracheophyta</taxon>
        <taxon>Spermatophyta</taxon>
        <taxon>Magnoliopsida</taxon>
        <taxon>eudicotyledons</taxon>
        <taxon>Gunneridae</taxon>
        <taxon>Pentapetalae</taxon>
        <taxon>asterids</taxon>
        <taxon>lamiids</taxon>
        <taxon>Lamiales</taxon>
        <taxon>Orobanchaceae</taxon>
        <taxon>Pedicularideae</taxon>
        <taxon>Castillejinae</taxon>
        <taxon>Castilleja</taxon>
    </lineage>
</organism>
<keyword evidence="2" id="KW-0812">Transmembrane</keyword>
<dbReference type="EMBL" id="JAVIJP010000105">
    <property type="protein sequence ID" value="KAL3614455.1"/>
    <property type="molecule type" value="Genomic_DNA"/>
</dbReference>
<reference evidence="5" key="1">
    <citation type="journal article" date="2024" name="IScience">
        <title>Strigolactones Initiate the Formation of Haustorium-like Structures in Castilleja.</title>
        <authorList>
            <person name="Buerger M."/>
            <person name="Peterson D."/>
            <person name="Chory J."/>
        </authorList>
    </citation>
    <scope>NUCLEOTIDE SEQUENCE [LARGE SCALE GENOMIC DNA]</scope>
</reference>
<evidence type="ECO:0000313" key="5">
    <source>
        <dbReference type="Proteomes" id="UP001632038"/>
    </source>
</evidence>